<comment type="similarity">
    <text evidence="1">Belongs to the glycosyltransferase 2 family.</text>
</comment>
<keyword evidence="6" id="KW-1185">Reference proteome</keyword>
<evidence type="ECO:0000256" key="3">
    <source>
        <dbReference type="ARBA" id="ARBA00022679"/>
    </source>
</evidence>
<reference evidence="5 6" key="1">
    <citation type="submission" date="2016-07" db="EMBL/GenBank/DDBJ databases">
        <title>Genome sequencing of Vibrio scophthalmi strain VS-05, an isolated from Paralichthys olivaceus.</title>
        <authorList>
            <person name="Han H.-J."/>
        </authorList>
    </citation>
    <scope>NUCLEOTIDE SEQUENCE [LARGE SCALE GENOMIC DNA]</scope>
    <source>
        <strain evidence="5 6">VS-05</strain>
    </source>
</reference>
<dbReference type="SUPFAM" id="SSF53448">
    <property type="entry name" value="Nucleotide-diphospho-sugar transferases"/>
    <property type="match status" value="1"/>
</dbReference>
<dbReference type="GeneID" id="96873619"/>
<dbReference type="GO" id="GO:0050501">
    <property type="term" value="F:hyaluronan synthase activity"/>
    <property type="evidence" value="ECO:0007669"/>
    <property type="project" value="UniProtKB-EC"/>
</dbReference>
<dbReference type="Proteomes" id="UP000092528">
    <property type="component" value="Chromosome 1"/>
</dbReference>
<dbReference type="EMBL" id="CP016414">
    <property type="protein sequence ID" value="ANU36532.1"/>
    <property type="molecule type" value="Genomic_DNA"/>
</dbReference>
<keyword evidence="3 5" id="KW-0808">Transferase</keyword>
<dbReference type="PATRIC" id="fig|45658.7.peg.1383"/>
<keyword evidence="4" id="KW-0472">Membrane</keyword>
<evidence type="ECO:0000256" key="4">
    <source>
        <dbReference type="SAM" id="Phobius"/>
    </source>
</evidence>
<feature type="transmembrane region" description="Helical" evidence="4">
    <location>
        <begin position="6"/>
        <end position="28"/>
    </location>
</feature>
<dbReference type="EC" id="2.4.1.212" evidence="5"/>
<dbReference type="AlphaFoldDB" id="A0A1C7F9D3"/>
<sequence>MLNTLLIALFFLSASLVIYHHFGYPLLLRWYARNETARQFNTPLRYYQPSRADRARATITIIVPAYNEQHWIADKIRNLACLDYPRERYNVIIACDGCTDNTVAIAEETIQEAICSETHFEIINFTHNRGKVALINHLMPNIISDITALSDVSALISIDALLLADHHFHDTNVGVLNSQYQLLASINPSEDKYWRYQSMVQLGEANLGANIGAHGAFYLFRTHLFQPLADNTINDDFILPMEIVRLGYKAIYEPNVVAIEQETSSANKDYQRRLRISAGNMQQAIHLAGLFMPRYRAIAFAFASGKGLRLLTPYLMITCFVTSVLLATQPMFALFALAQILLYAIALFGIRFPQHISNKYCQFLAYFVAGHFANLYGGLRYIFGLENGRWKRV</sequence>
<keyword evidence="2 5" id="KW-0328">Glycosyltransferase</keyword>
<dbReference type="Gene3D" id="3.90.550.10">
    <property type="entry name" value="Spore Coat Polysaccharide Biosynthesis Protein SpsA, Chain A"/>
    <property type="match status" value="1"/>
</dbReference>
<keyword evidence="4" id="KW-0812">Transmembrane</keyword>
<feature type="transmembrane region" description="Helical" evidence="4">
    <location>
        <begin position="364"/>
        <end position="383"/>
    </location>
</feature>
<dbReference type="InterPro" id="IPR029044">
    <property type="entry name" value="Nucleotide-diphossugar_trans"/>
</dbReference>
<dbReference type="STRING" id="45658.VSVS12_01784"/>
<feature type="transmembrane region" description="Helical" evidence="4">
    <location>
        <begin position="332"/>
        <end position="352"/>
    </location>
</feature>
<accession>A0A1C7F9D3</accession>
<keyword evidence="4" id="KW-1133">Transmembrane helix</keyword>
<dbReference type="RefSeq" id="WP_065545330.1">
    <property type="nucleotide sequence ID" value="NZ_CP016414.1"/>
</dbReference>
<dbReference type="PANTHER" id="PTHR43630">
    <property type="entry name" value="POLY-BETA-1,6-N-ACETYL-D-GLUCOSAMINE SYNTHASE"/>
    <property type="match status" value="1"/>
</dbReference>
<dbReference type="CDD" id="cd06439">
    <property type="entry name" value="CESA_like_1"/>
    <property type="match status" value="1"/>
</dbReference>
<evidence type="ECO:0000313" key="6">
    <source>
        <dbReference type="Proteomes" id="UP000092528"/>
    </source>
</evidence>
<evidence type="ECO:0000256" key="2">
    <source>
        <dbReference type="ARBA" id="ARBA00022676"/>
    </source>
</evidence>
<organism evidence="5 6">
    <name type="scientific">Vibrio scophthalmi</name>
    <dbReference type="NCBI Taxonomy" id="45658"/>
    <lineage>
        <taxon>Bacteria</taxon>
        <taxon>Pseudomonadati</taxon>
        <taxon>Pseudomonadota</taxon>
        <taxon>Gammaproteobacteria</taxon>
        <taxon>Vibrionales</taxon>
        <taxon>Vibrionaceae</taxon>
        <taxon>Vibrio</taxon>
    </lineage>
</organism>
<name>A0A1C7F9D3_9VIBR</name>
<evidence type="ECO:0000313" key="5">
    <source>
        <dbReference type="EMBL" id="ANU36532.1"/>
    </source>
</evidence>
<proteinExistence type="inferred from homology"/>
<dbReference type="PANTHER" id="PTHR43630:SF1">
    <property type="entry name" value="POLY-BETA-1,6-N-ACETYL-D-GLUCOSAMINE SYNTHASE"/>
    <property type="match status" value="1"/>
</dbReference>
<evidence type="ECO:0000256" key="1">
    <source>
        <dbReference type="ARBA" id="ARBA00006739"/>
    </source>
</evidence>
<dbReference type="Pfam" id="PF13641">
    <property type="entry name" value="Glyco_tranf_2_3"/>
    <property type="match status" value="1"/>
</dbReference>
<gene>
    <name evidence="5" type="primary">hasA</name>
    <name evidence="5" type="ORF">VSVS05_01405</name>
</gene>
<protein>
    <submittedName>
        <fullName evidence="5">Hyaluronan synthase</fullName>
        <ecNumber evidence="5">2.4.1.212</ecNumber>
    </submittedName>
</protein>
<feature type="transmembrane region" description="Helical" evidence="4">
    <location>
        <begin position="308"/>
        <end position="326"/>
    </location>
</feature>